<accession>A0A1R4LL37</accession>
<dbReference type="InterPro" id="IPR014710">
    <property type="entry name" value="RmlC-like_jellyroll"/>
</dbReference>
<gene>
    <name evidence="2" type="primary">fdtA</name>
    <name evidence="2" type="ORF">VR7878_02225</name>
</gene>
<protein>
    <submittedName>
        <fullName evidence="2">TDP-4-oxo-6-deoxy-alpha-D-glucose-3, 4-oxoisomerase</fullName>
        <ecNumber evidence="2">5.3.2.3</ecNumber>
    </submittedName>
</protein>
<dbReference type="InterPro" id="IPR011051">
    <property type="entry name" value="RmlC_Cupin_sf"/>
</dbReference>
<dbReference type="RefSeq" id="WP_077336197.1">
    <property type="nucleotide sequence ID" value="NZ_FULE01000031.1"/>
</dbReference>
<name>A0A1R4LL37_VIBR1</name>
<feature type="domain" description="Sugar 3,4-ketoisomerase QdtA cupin" evidence="1">
    <location>
        <begin position="8"/>
        <end position="135"/>
    </location>
</feature>
<evidence type="ECO:0000313" key="3">
    <source>
        <dbReference type="Proteomes" id="UP000188276"/>
    </source>
</evidence>
<dbReference type="OrthoDB" id="9800846at2"/>
<keyword evidence="2" id="KW-0413">Isomerase</keyword>
<dbReference type="InterPro" id="IPR008894">
    <property type="entry name" value="QdtA_cupin_dom"/>
</dbReference>
<organism evidence="2 3">
    <name type="scientific">Vibrio ruber (strain DSM 16370 / JCM 11486 / BCRC 17186 / CECT 7878 / LMG 23124 / VR1)</name>
    <dbReference type="NCBI Taxonomy" id="1123498"/>
    <lineage>
        <taxon>Bacteria</taxon>
        <taxon>Pseudomonadati</taxon>
        <taxon>Pseudomonadota</taxon>
        <taxon>Gammaproteobacteria</taxon>
        <taxon>Vibrionales</taxon>
        <taxon>Vibrionaceae</taxon>
        <taxon>Vibrio</taxon>
    </lineage>
</organism>
<dbReference type="STRING" id="1123498.VR7878_02225"/>
<dbReference type="Gene3D" id="2.60.120.10">
    <property type="entry name" value="Jelly Rolls"/>
    <property type="match status" value="1"/>
</dbReference>
<dbReference type="Pfam" id="PF05523">
    <property type="entry name" value="FdtA"/>
    <property type="match status" value="1"/>
</dbReference>
<dbReference type="CDD" id="cd20292">
    <property type="entry name" value="cupin_QdtA-like"/>
    <property type="match status" value="1"/>
</dbReference>
<dbReference type="EMBL" id="FULE01000031">
    <property type="protein sequence ID" value="SJN57290.1"/>
    <property type="molecule type" value="Genomic_DNA"/>
</dbReference>
<evidence type="ECO:0000259" key="1">
    <source>
        <dbReference type="Pfam" id="PF05523"/>
    </source>
</evidence>
<dbReference type="GO" id="GO:0016853">
    <property type="term" value="F:isomerase activity"/>
    <property type="evidence" value="ECO:0007669"/>
    <property type="project" value="UniProtKB-KW"/>
</dbReference>
<dbReference type="EC" id="5.3.2.3" evidence="2"/>
<keyword evidence="3" id="KW-1185">Reference proteome</keyword>
<dbReference type="Proteomes" id="UP000188276">
    <property type="component" value="Unassembled WGS sequence"/>
</dbReference>
<dbReference type="SUPFAM" id="SSF51182">
    <property type="entry name" value="RmlC-like cupins"/>
    <property type="match status" value="1"/>
</dbReference>
<evidence type="ECO:0000313" key="2">
    <source>
        <dbReference type="EMBL" id="SJN57290.1"/>
    </source>
</evidence>
<sequence>MKRSNKGYEVLNFLPMGDDRGYLIAIEGMNHIPFNIERVFYVYGTMSDKSRGCHANKNTRFVLVSISGSCSVTVHNGASSEDIILDSKTKGLYLDRMIWKEMHSFSSDSILMVMCSEKYDKDEYINNFDEYMRVVNRDDR</sequence>
<proteinExistence type="predicted"/>
<reference evidence="3" key="1">
    <citation type="submission" date="2017-02" db="EMBL/GenBank/DDBJ databases">
        <authorList>
            <person name="Rodrigo-Torres L."/>
            <person name="Arahal R.D."/>
            <person name="Lucena T."/>
        </authorList>
    </citation>
    <scope>NUCLEOTIDE SEQUENCE [LARGE SCALE GENOMIC DNA]</scope>
    <source>
        <strain evidence="3">CECT 7878</strain>
    </source>
</reference>
<dbReference type="AlphaFoldDB" id="A0A1R4LL37"/>